<name>A0A8J2HPU1_COTCN</name>
<accession>A0A8J2HPU1</accession>
<keyword evidence="1" id="KW-0732">Signal</keyword>
<protein>
    <submittedName>
        <fullName evidence="2">Uncharacterized protein</fullName>
    </submittedName>
</protein>
<gene>
    <name evidence="2" type="ORF">HICCMSTLAB_LOCUS10757</name>
</gene>
<feature type="signal peptide" evidence="1">
    <location>
        <begin position="1"/>
        <end position="24"/>
    </location>
</feature>
<dbReference type="Proteomes" id="UP000786811">
    <property type="component" value="Unassembled WGS sequence"/>
</dbReference>
<keyword evidence="3" id="KW-1185">Reference proteome</keyword>
<dbReference type="EMBL" id="CAJNRD030001123">
    <property type="protein sequence ID" value="CAG5101922.1"/>
    <property type="molecule type" value="Genomic_DNA"/>
</dbReference>
<organism evidence="2 3">
    <name type="scientific">Cotesia congregata</name>
    <name type="common">Parasitoid wasp</name>
    <name type="synonym">Apanteles congregatus</name>
    <dbReference type="NCBI Taxonomy" id="51543"/>
    <lineage>
        <taxon>Eukaryota</taxon>
        <taxon>Metazoa</taxon>
        <taxon>Ecdysozoa</taxon>
        <taxon>Arthropoda</taxon>
        <taxon>Hexapoda</taxon>
        <taxon>Insecta</taxon>
        <taxon>Pterygota</taxon>
        <taxon>Neoptera</taxon>
        <taxon>Endopterygota</taxon>
        <taxon>Hymenoptera</taxon>
        <taxon>Apocrita</taxon>
        <taxon>Ichneumonoidea</taxon>
        <taxon>Braconidae</taxon>
        <taxon>Microgastrinae</taxon>
        <taxon>Cotesia</taxon>
    </lineage>
</organism>
<evidence type="ECO:0000313" key="2">
    <source>
        <dbReference type="EMBL" id="CAG5101922.1"/>
    </source>
</evidence>
<dbReference type="OrthoDB" id="10328489at2759"/>
<feature type="chain" id="PRO_5035199819" evidence="1">
    <location>
        <begin position="25"/>
        <end position="122"/>
    </location>
</feature>
<evidence type="ECO:0000256" key="1">
    <source>
        <dbReference type="SAM" id="SignalP"/>
    </source>
</evidence>
<evidence type="ECO:0000313" key="3">
    <source>
        <dbReference type="Proteomes" id="UP000786811"/>
    </source>
</evidence>
<proteinExistence type="predicted"/>
<dbReference type="AlphaFoldDB" id="A0A8J2HPU1"/>
<comment type="caution">
    <text evidence="2">The sequence shown here is derived from an EMBL/GenBank/DDBJ whole genome shotgun (WGS) entry which is preliminary data.</text>
</comment>
<sequence length="122" mass="13793">MECQKTTLALILCLFAVAGVGILGAPADFQDDRFITKCLNESAVVAFKQSIFHLRMYTVESEPGDLNSNCSRTFTPIEPAVKEFNFKKCNYGSRKMKVYVDEIYQGRVFNTPVVGLKKRRNN</sequence>
<reference evidence="2" key="1">
    <citation type="submission" date="2021-04" db="EMBL/GenBank/DDBJ databases">
        <authorList>
            <person name="Chebbi M.A.C M."/>
        </authorList>
    </citation>
    <scope>NUCLEOTIDE SEQUENCE</scope>
</reference>